<feature type="transmembrane region" description="Helical" evidence="1">
    <location>
        <begin position="9"/>
        <end position="26"/>
    </location>
</feature>
<protein>
    <submittedName>
        <fullName evidence="2">F pilus extension/retraction protein TrbI Inner membrane protein</fullName>
    </submittedName>
</protein>
<evidence type="ECO:0000313" key="3">
    <source>
        <dbReference type="Proteomes" id="UP000054736"/>
    </source>
</evidence>
<accession>A0A0W0SMJ0</accession>
<dbReference type="AlphaFoldDB" id="A0A0W0SMJ0"/>
<dbReference type="Pfam" id="PF09677">
    <property type="entry name" value="TrbI_Ftype"/>
    <property type="match status" value="1"/>
</dbReference>
<dbReference type="EMBL" id="LNXY01000032">
    <property type="protein sequence ID" value="KTC84397.1"/>
    <property type="molecule type" value="Genomic_DNA"/>
</dbReference>
<gene>
    <name evidence="2" type="primary">trbI</name>
    <name evidence="2" type="ORF">Ldro_3000</name>
</gene>
<keyword evidence="1" id="KW-0812">Transmembrane</keyword>
<evidence type="ECO:0000313" key="2">
    <source>
        <dbReference type="EMBL" id="KTC84397.1"/>
    </source>
</evidence>
<dbReference type="RefSeq" id="WP_058497271.1">
    <property type="nucleotide sequence ID" value="NZ_CAAAIU010000019.1"/>
</dbReference>
<organism evidence="2 3">
    <name type="scientific">Legionella drozanskii LLAP-1</name>
    <dbReference type="NCBI Taxonomy" id="1212489"/>
    <lineage>
        <taxon>Bacteria</taxon>
        <taxon>Pseudomonadati</taxon>
        <taxon>Pseudomonadota</taxon>
        <taxon>Gammaproteobacteria</taxon>
        <taxon>Legionellales</taxon>
        <taxon>Legionellaceae</taxon>
        <taxon>Legionella</taxon>
    </lineage>
</organism>
<keyword evidence="1" id="KW-0472">Membrane</keyword>
<comment type="caution">
    <text evidence="2">The sequence shown here is derived from an EMBL/GenBank/DDBJ whole genome shotgun (WGS) entry which is preliminary data.</text>
</comment>
<keyword evidence="1" id="KW-1133">Transmembrane helix</keyword>
<sequence>MQGFLKRRDCYWMGIVLGITAMAYWFNHSQVTVVTFDKNEVVKQFVTQLSQQKIEEKKTQQLSSRFARILKEALNDYARTHQVIVIKKEMTLASSADITDKIATQIADNMKGSR</sequence>
<dbReference type="PATRIC" id="fig|1212489.4.peg.3171"/>
<evidence type="ECO:0000256" key="1">
    <source>
        <dbReference type="SAM" id="Phobius"/>
    </source>
</evidence>
<dbReference type="Proteomes" id="UP000054736">
    <property type="component" value="Unassembled WGS sequence"/>
</dbReference>
<dbReference type="STRING" id="1212489.Ldro_3000"/>
<reference evidence="2 3" key="1">
    <citation type="submission" date="2015-11" db="EMBL/GenBank/DDBJ databases">
        <title>Genomic analysis of 38 Legionella species identifies large and diverse effector repertoires.</title>
        <authorList>
            <person name="Burstein D."/>
            <person name="Amaro F."/>
            <person name="Zusman T."/>
            <person name="Lifshitz Z."/>
            <person name="Cohen O."/>
            <person name="Gilbert J.A."/>
            <person name="Pupko T."/>
            <person name="Shuman H.A."/>
            <person name="Segal G."/>
        </authorList>
    </citation>
    <scope>NUCLEOTIDE SEQUENCE [LARGE SCALE GENOMIC DNA]</scope>
    <source>
        <strain evidence="2 3">ATCC 700990</strain>
    </source>
</reference>
<keyword evidence="3" id="KW-1185">Reference proteome</keyword>
<dbReference type="InterPro" id="IPR014115">
    <property type="entry name" value="TrbI_Ftype"/>
</dbReference>
<name>A0A0W0SMJ0_9GAMM</name>
<proteinExistence type="predicted"/>